<keyword evidence="12" id="KW-1185">Reference proteome</keyword>
<evidence type="ECO:0000256" key="2">
    <source>
        <dbReference type="ARBA" id="ARBA00022448"/>
    </source>
</evidence>
<evidence type="ECO:0000256" key="7">
    <source>
        <dbReference type="ARBA" id="ARBA00023136"/>
    </source>
</evidence>
<dbReference type="RefSeq" id="WP_183430206.1">
    <property type="nucleotide sequence ID" value="NZ_BAAFZP010000001.1"/>
</dbReference>
<proteinExistence type="inferred from homology"/>
<gene>
    <name evidence="11" type="ORF">PPNSA23_21220</name>
</gene>
<reference evidence="11 12" key="1">
    <citation type="submission" date="2024-10" db="EMBL/GenBank/DDBJ databases">
        <title>Isolation, draft genome sequencing and identification of Phyllobacterium sp. NSA23, isolated from leaf soil.</title>
        <authorList>
            <person name="Akita H."/>
        </authorList>
    </citation>
    <scope>NUCLEOTIDE SEQUENCE [LARGE SCALE GENOMIC DNA]</scope>
    <source>
        <strain evidence="11 12">NSA23</strain>
    </source>
</reference>
<comment type="similarity">
    <text evidence="8 9">Belongs to the TRAP transporter small permease family.</text>
</comment>
<evidence type="ECO:0000256" key="4">
    <source>
        <dbReference type="ARBA" id="ARBA00022519"/>
    </source>
</evidence>
<comment type="function">
    <text evidence="9">Part of the tripartite ATP-independent periplasmic (TRAP) transport system.</text>
</comment>
<feature type="transmembrane region" description="Helical" evidence="9">
    <location>
        <begin position="120"/>
        <end position="144"/>
    </location>
</feature>
<accession>A0ABQ0GZS6</accession>
<keyword evidence="2 9" id="KW-0813">Transport</keyword>
<evidence type="ECO:0000313" key="12">
    <source>
        <dbReference type="Proteomes" id="UP001628091"/>
    </source>
</evidence>
<feature type="transmembrane region" description="Helical" evidence="9">
    <location>
        <begin position="36"/>
        <end position="60"/>
    </location>
</feature>
<protein>
    <recommendedName>
        <fullName evidence="9">TRAP transporter small permease protein</fullName>
    </recommendedName>
</protein>
<keyword evidence="3" id="KW-1003">Cell membrane</keyword>
<comment type="caution">
    <text evidence="9">Lacks conserved residue(s) required for the propagation of feature annotation.</text>
</comment>
<dbReference type="PANTHER" id="PTHR35011">
    <property type="entry name" value="2,3-DIKETO-L-GULONATE TRAP TRANSPORTER SMALL PERMEASE PROTEIN YIAM"/>
    <property type="match status" value="1"/>
</dbReference>
<dbReference type="Proteomes" id="UP001628091">
    <property type="component" value="Unassembled WGS sequence"/>
</dbReference>
<comment type="caution">
    <text evidence="11">The sequence shown here is derived from an EMBL/GenBank/DDBJ whole genome shotgun (WGS) entry which is preliminary data.</text>
</comment>
<evidence type="ECO:0000259" key="10">
    <source>
        <dbReference type="Pfam" id="PF04290"/>
    </source>
</evidence>
<keyword evidence="4 9" id="KW-0997">Cell inner membrane</keyword>
<evidence type="ECO:0000256" key="1">
    <source>
        <dbReference type="ARBA" id="ARBA00004429"/>
    </source>
</evidence>
<keyword evidence="5 9" id="KW-0812">Transmembrane</keyword>
<evidence type="ECO:0000256" key="8">
    <source>
        <dbReference type="ARBA" id="ARBA00038436"/>
    </source>
</evidence>
<organism evidence="11 12">
    <name type="scientific">Phyllobacterium phragmitis</name>
    <dbReference type="NCBI Taxonomy" id="2670329"/>
    <lineage>
        <taxon>Bacteria</taxon>
        <taxon>Pseudomonadati</taxon>
        <taxon>Pseudomonadota</taxon>
        <taxon>Alphaproteobacteria</taxon>
        <taxon>Hyphomicrobiales</taxon>
        <taxon>Phyllobacteriaceae</taxon>
        <taxon>Phyllobacterium</taxon>
    </lineage>
</organism>
<dbReference type="PANTHER" id="PTHR35011:SF2">
    <property type="entry name" value="2,3-DIKETO-L-GULONATE TRAP TRANSPORTER SMALL PERMEASE PROTEIN YIAM"/>
    <property type="match status" value="1"/>
</dbReference>
<evidence type="ECO:0000256" key="3">
    <source>
        <dbReference type="ARBA" id="ARBA00022475"/>
    </source>
</evidence>
<evidence type="ECO:0000256" key="5">
    <source>
        <dbReference type="ARBA" id="ARBA00022692"/>
    </source>
</evidence>
<comment type="subunit">
    <text evidence="9">The complex comprises the extracytoplasmic solute receptor protein and the two transmembrane proteins.</text>
</comment>
<evidence type="ECO:0000256" key="6">
    <source>
        <dbReference type="ARBA" id="ARBA00022989"/>
    </source>
</evidence>
<comment type="subcellular location">
    <subcellularLocation>
        <location evidence="1 9">Cell inner membrane</location>
        <topology evidence="1 9">Multi-pass membrane protein</topology>
    </subcellularLocation>
</comment>
<feature type="domain" description="Tripartite ATP-independent periplasmic transporters DctQ component" evidence="10">
    <location>
        <begin position="20"/>
        <end position="148"/>
    </location>
</feature>
<name>A0ABQ0GZS6_9HYPH</name>
<evidence type="ECO:0000256" key="9">
    <source>
        <dbReference type="RuleBase" id="RU369079"/>
    </source>
</evidence>
<dbReference type="EMBL" id="BAAFZP010000001">
    <property type="protein sequence ID" value="GAB1582179.1"/>
    <property type="molecule type" value="Genomic_DNA"/>
</dbReference>
<sequence length="171" mass="19275">MFKFLKRLEFALAATLLGLIVVLVFAAAVMRFFGHPLIWSVDLSQLLFIWLCFFGATKAMREKSHIGIDYLVRKLSRRHQFALECLISVVILVFLVLLAVEGYKLTMLNRQRLFGDSGLSYAWVTAAVPVGCAMIGAALIGNLIRAWPRRNDGHTLIYSRSEAETPARMEL</sequence>
<evidence type="ECO:0000313" key="11">
    <source>
        <dbReference type="EMBL" id="GAB1582179.1"/>
    </source>
</evidence>
<feature type="transmembrane region" description="Helical" evidence="9">
    <location>
        <begin position="81"/>
        <end position="100"/>
    </location>
</feature>
<dbReference type="InterPro" id="IPR055348">
    <property type="entry name" value="DctQ"/>
</dbReference>
<dbReference type="InterPro" id="IPR007387">
    <property type="entry name" value="TRAP_DctQ"/>
</dbReference>
<keyword evidence="6 9" id="KW-1133">Transmembrane helix</keyword>
<dbReference type="Pfam" id="PF04290">
    <property type="entry name" value="DctQ"/>
    <property type="match status" value="1"/>
</dbReference>
<keyword evidence="7 9" id="KW-0472">Membrane</keyword>